<dbReference type="PANTHER" id="PTHR46566:SF1">
    <property type="entry name" value="1-PHOSPHOFRUCTOKINASE"/>
    <property type="match status" value="1"/>
</dbReference>
<comment type="similarity">
    <text evidence="1">Belongs to the carbohydrate kinase pfkB family.</text>
</comment>
<dbReference type="InterPro" id="IPR017583">
    <property type="entry name" value="Tagatose/fructose_Pkinase"/>
</dbReference>
<evidence type="ECO:0000256" key="1">
    <source>
        <dbReference type="ARBA" id="ARBA00005380"/>
    </source>
</evidence>
<dbReference type="GO" id="GO:0016052">
    <property type="term" value="P:carbohydrate catabolic process"/>
    <property type="evidence" value="ECO:0007669"/>
    <property type="project" value="UniProtKB-ARBA"/>
</dbReference>
<comment type="caution">
    <text evidence="10">The sequence shown here is derived from an EMBL/GenBank/DDBJ whole genome shotgun (WGS) entry which is preliminary data.</text>
</comment>
<evidence type="ECO:0000256" key="8">
    <source>
        <dbReference type="RuleBase" id="RU369061"/>
    </source>
</evidence>
<dbReference type="FunFam" id="3.40.1190.20:FF:000001">
    <property type="entry name" value="Phosphofructokinase"/>
    <property type="match status" value="1"/>
</dbReference>
<dbReference type="GO" id="GO:0005524">
    <property type="term" value="F:ATP binding"/>
    <property type="evidence" value="ECO:0007669"/>
    <property type="project" value="UniProtKB-UniRule"/>
</dbReference>
<evidence type="ECO:0000256" key="4">
    <source>
        <dbReference type="ARBA" id="ARBA00022777"/>
    </source>
</evidence>
<proteinExistence type="inferred from homology"/>
<accession>E7GB15</accession>
<keyword evidence="4 8" id="KW-0418">Kinase</keyword>
<dbReference type="RefSeq" id="WP_008789056.1">
    <property type="nucleotide sequence ID" value="NZ_AKCB01000001.1"/>
</dbReference>
<dbReference type="GO" id="GO:0044281">
    <property type="term" value="P:small molecule metabolic process"/>
    <property type="evidence" value="ECO:0007669"/>
    <property type="project" value="UniProtKB-ARBA"/>
</dbReference>
<dbReference type="GO" id="GO:0005988">
    <property type="term" value="P:lactose metabolic process"/>
    <property type="evidence" value="ECO:0007669"/>
    <property type="project" value="UniProtKB-KW"/>
</dbReference>
<dbReference type="Proteomes" id="UP000003157">
    <property type="component" value="Unassembled WGS sequence"/>
</dbReference>
<comment type="catalytic activity">
    <reaction evidence="6 8">
        <text>beta-D-fructose 1-phosphate + ATP = beta-D-fructose 1,6-bisphosphate + ADP + H(+)</text>
        <dbReference type="Rhea" id="RHEA:14213"/>
        <dbReference type="ChEBI" id="CHEBI:15378"/>
        <dbReference type="ChEBI" id="CHEBI:30616"/>
        <dbReference type="ChEBI" id="CHEBI:32966"/>
        <dbReference type="ChEBI" id="CHEBI:138881"/>
        <dbReference type="ChEBI" id="CHEBI:456216"/>
        <dbReference type="EC" id="2.7.1.56"/>
    </reaction>
</comment>
<dbReference type="GeneID" id="78229898"/>
<dbReference type="SUPFAM" id="SSF53613">
    <property type="entry name" value="Ribokinase-like"/>
    <property type="match status" value="1"/>
</dbReference>
<comment type="pathway">
    <text evidence="7">Carbohydrate metabolism; D-tagatose 6-phosphate degradation; D-glyceraldehyde 3-phosphate and glycerone phosphate from D-tagatose 6-phosphate: step 1/2.</text>
</comment>
<dbReference type="InterPro" id="IPR011611">
    <property type="entry name" value="PfkB_dom"/>
</dbReference>
<dbReference type="UniPathway" id="UPA00704">
    <property type="reaction ID" value="UER00715"/>
</dbReference>
<dbReference type="CDD" id="cd01164">
    <property type="entry name" value="FruK_PfkB_like"/>
    <property type="match status" value="1"/>
</dbReference>
<evidence type="ECO:0000256" key="6">
    <source>
        <dbReference type="ARBA" id="ARBA00047745"/>
    </source>
</evidence>
<keyword evidence="2 7" id="KW-0808">Transferase</keyword>
<evidence type="ECO:0000313" key="10">
    <source>
        <dbReference type="EMBL" id="EFW04831.1"/>
    </source>
</evidence>
<dbReference type="eggNOG" id="COG1105">
    <property type="taxonomic scope" value="Bacteria"/>
</dbReference>
<dbReference type="Pfam" id="PF00294">
    <property type="entry name" value="PfkB"/>
    <property type="match status" value="1"/>
</dbReference>
<dbReference type="InterPro" id="IPR029056">
    <property type="entry name" value="Ribokinase-like"/>
</dbReference>
<evidence type="ECO:0000313" key="11">
    <source>
        <dbReference type="Proteomes" id="UP000003157"/>
    </source>
</evidence>
<protein>
    <recommendedName>
        <fullName evidence="7">Tagatose-6-phosphate kinase</fullName>
        <ecNumber evidence="7">2.7.1.144</ecNumber>
    </recommendedName>
</protein>
<evidence type="ECO:0000256" key="5">
    <source>
        <dbReference type="ARBA" id="ARBA00022840"/>
    </source>
</evidence>
<keyword evidence="3 7" id="KW-0547">Nucleotide-binding</keyword>
<keyword evidence="7" id="KW-0423">Lactose metabolism</keyword>
<dbReference type="AlphaFoldDB" id="E7GB15"/>
<dbReference type="HOGENOM" id="CLU_050013_1_0_9"/>
<dbReference type="Gene3D" id="3.40.1190.20">
    <property type="match status" value="1"/>
</dbReference>
<comment type="similarity">
    <text evidence="7">Belongs to the carbohydrate kinase PfkB family. LacC subfamily.</text>
</comment>
<dbReference type="PIRSF" id="PIRSF000535">
    <property type="entry name" value="1PFK/6PFK/LacC"/>
    <property type="match status" value="1"/>
</dbReference>
<dbReference type="OrthoDB" id="9801219at2"/>
<dbReference type="GO" id="GO:2001059">
    <property type="term" value="P:D-tagatose 6-phosphate catabolic process"/>
    <property type="evidence" value="ECO:0007669"/>
    <property type="project" value="UniProtKB-UniPathway"/>
</dbReference>
<evidence type="ECO:0000259" key="9">
    <source>
        <dbReference type="Pfam" id="PF00294"/>
    </source>
</evidence>
<reference evidence="10 11" key="1">
    <citation type="submission" date="2010-12" db="EMBL/GenBank/DDBJ databases">
        <title>The Genome Sequence of Coprobacillus sp. strain 29_1.</title>
        <authorList>
            <consortium name="The Broad Institute Genome Sequencing Platform"/>
            <person name="Earl A."/>
            <person name="Ward D."/>
            <person name="Feldgarden M."/>
            <person name="Gevers D."/>
            <person name="Daigneault M."/>
            <person name="Sibley C.D."/>
            <person name="White A."/>
            <person name="Strauss J."/>
            <person name="Allen-Vercoe E."/>
            <person name="Young S.K."/>
            <person name="Zeng Q."/>
            <person name="Gargeya S."/>
            <person name="Fitzgerald M."/>
            <person name="Haas B."/>
            <person name="Abouelleil A."/>
            <person name="Alvarado L."/>
            <person name="Arachchi H.M."/>
            <person name="Berlin A."/>
            <person name="Brown A."/>
            <person name="Chapman S.B."/>
            <person name="Chen Z."/>
            <person name="Dunbar C."/>
            <person name="Freedman E."/>
            <person name="Gearin G."/>
            <person name="Gellesch M."/>
            <person name="Goldberg J."/>
            <person name="Griggs A."/>
            <person name="Gujja S."/>
            <person name="Heilman E."/>
            <person name="Heiman D."/>
            <person name="Howarth C."/>
            <person name="Larson L."/>
            <person name="Lui A."/>
            <person name="MacDonald P.J.P."/>
            <person name="Mehta T."/>
            <person name="Montmayeur A."/>
            <person name="Murphy C."/>
            <person name="Neiman D."/>
            <person name="Pearson M."/>
            <person name="Priest M."/>
            <person name="Roberts A."/>
            <person name="Saif S."/>
            <person name="Shea T."/>
            <person name="Shenoy N."/>
            <person name="Sisk P."/>
            <person name="Stolte C."/>
            <person name="Sykes S."/>
            <person name="White J."/>
            <person name="Yandava C."/>
            <person name="Nusbaum C."/>
            <person name="Birren B."/>
        </authorList>
    </citation>
    <scope>NUCLEOTIDE SEQUENCE [LARGE SCALE GENOMIC DNA]</scope>
    <source>
        <strain evidence="10 11">29_1</strain>
    </source>
</reference>
<dbReference type="STRING" id="100884.GCA_000269565_02051"/>
<dbReference type="PANTHER" id="PTHR46566">
    <property type="entry name" value="1-PHOSPHOFRUCTOKINASE-RELATED"/>
    <property type="match status" value="1"/>
</dbReference>
<dbReference type="PROSITE" id="PS00584">
    <property type="entry name" value="PFKB_KINASES_2"/>
    <property type="match status" value="1"/>
</dbReference>
<sequence>MIYTVTFNPSIDYLVHVDHFKIGEVNRTNSEKILPGGKGINVSIVLNNLGIKSIPFGFIAGFTGQEIKRRIEDDFGIQTHFIKIENGYSRINFKMKSDEESEVNGNGPEINKYHLNEFYQKLDCLEVGDILVLSGSIPKCLSNDIYYRIMDYLKDKEVKVVVDATGDLLLKVLELNPFLIKPNKHELEEMFHVKLFDKKDIIIYGKKLQDMGAKNILISMAGEGAIYICENGKVYMSDAPEGIVKNSVGAGDSMVAGFIAGYMKTESYVHAFRMGVATGSASAFSEELARESEVLNLLNEVHEVEYEY</sequence>
<gene>
    <name evidence="10" type="ORF">HMPREF9488_01955</name>
</gene>
<dbReference type="EC" id="2.7.1.144" evidence="7"/>
<keyword evidence="5 7" id="KW-0067">ATP-binding</keyword>
<comment type="function">
    <text evidence="8">Catalyzes the ATP-dependent phosphorylation of fructose-l-phosphate to fructose-l,6-bisphosphate.</text>
</comment>
<keyword evidence="11" id="KW-1185">Reference proteome</keyword>
<feature type="domain" description="Carbohydrate kinase PfkB" evidence="9">
    <location>
        <begin position="7"/>
        <end position="286"/>
    </location>
</feature>
<dbReference type="NCBIfam" id="TIGR03168">
    <property type="entry name" value="1-PFK"/>
    <property type="match status" value="1"/>
</dbReference>
<dbReference type="InterPro" id="IPR022463">
    <property type="entry name" value="1-PFruKinase"/>
</dbReference>
<dbReference type="GO" id="GO:0005829">
    <property type="term" value="C:cytosol"/>
    <property type="evidence" value="ECO:0007669"/>
    <property type="project" value="TreeGrafter"/>
</dbReference>
<evidence type="ECO:0000256" key="7">
    <source>
        <dbReference type="PIRNR" id="PIRNR000535"/>
    </source>
</evidence>
<comment type="catalytic activity">
    <reaction evidence="7">
        <text>D-tagatofuranose 6-phosphate + ATP = D-tagatofuranose 1,6-bisphosphate + ADP + H(+)</text>
        <dbReference type="Rhea" id="RHEA:12420"/>
        <dbReference type="ChEBI" id="CHEBI:15378"/>
        <dbReference type="ChEBI" id="CHEBI:30616"/>
        <dbReference type="ChEBI" id="CHEBI:58694"/>
        <dbReference type="ChEBI" id="CHEBI:58695"/>
        <dbReference type="ChEBI" id="CHEBI:456216"/>
        <dbReference type="EC" id="2.7.1.144"/>
    </reaction>
</comment>
<dbReference type="GO" id="GO:0009024">
    <property type="term" value="F:tagatose-6-phosphate kinase activity"/>
    <property type="evidence" value="ECO:0007669"/>
    <property type="project" value="UniProtKB-EC"/>
</dbReference>
<dbReference type="InterPro" id="IPR002173">
    <property type="entry name" value="Carboh/pur_kinase_PfkB_CS"/>
</dbReference>
<name>E7GB15_9FIRM</name>
<dbReference type="NCBIfam" id="TIGR03828">
    <property type="entry name" value="pfkB"/>
    <property type="match status" value="1"/>
</dbReference>
<dbReference type="EMBL" id="ADKX01000033">
    <property type="protein sequence ID" value="EFW04831.1"/>
    <property type="molecule type" value="Genomic_DNA"/>
</dbReference>
<dbReference type="GO" id="GO:0008662">
    <property type="term" value="F:1-phosphofructokinase activity"/>
    <property type="evidence" value="ECO:0007669"/>
    <property type="project" value="UniProtKB-UniRule"/>
</dbReference>
<evidence type="ECO:0000256" key="2">
    <source>
        <dbReference type="ARBA" id="ARBA00022679"/>
    </source>
</evidence>
<evidence type="ECO:0000256" key="3">
    <source>
        <dbReference type="ARBA" id="ARBA00022741"/>
    </source>
</evidence>
<organism evidence="10 11">
    <name type="scientific">Coprobacillus cateniformis</name>
    <dbReference type="NCBI Taxonomy" id="100884"/>
    <lineage>
        <taxon>Bacteria</taxon>
        <taxon>Bacillati</taxon>
        <taxon>Bacillota</taxon>
        <taxon>Erysipelotrichia</taxon>
        <taxon>Erysipelotrichales</taxon>
        <taxon>Coprobacillaceae</taxon>
        <taxon>Coprobacillus</taxon>
    </lineage>
</organism>